<feature type="region of interest" description="Disordered" evidence="2">
    <location>
        <begin position="179"/>
        <end position="217"/>
    </location>
</feature>
<dbReference type="Proteomes" id="UP000794436">
    <property type="component" value="Unassembled WGS sequence"/>
</dbReference>
<evidence type="ECO:0000313" key="4">
    <source>
        <dbReference type="Proteomes" id="UP000794436"/>
    </source>
</evidence>
<comment type="caution">
    <text evidence="3">The sequence shown here is derived from an EMBL/GenBank/DDBJ whole genome shotgun (WGS) entry which is preliminary data.</text>
</comment>
<evidence type="ECO:0008006" key="5">
    <source>
        <dbReference type="Google" id="ProtNLM"/>
    </source>
</evidence>
<dbReference type="OrthoDB" id="2507178at2759"/>
<keyword evidence="4" id="KW-1185">Reference proteome</keyword>
<feature type="coiled-coil region" evidence="1">
    <location>
        <begin position="217"/>
        <end position="274"/>
    </location>
</feature>
<keyword evidence="1" id="KW-0175">Coiled coil</keyword>
<dbReference type="EMBL" id="SPLM01000004">
    <property type="protein sequence ID" value="TMW67594.1"/>
    <property type="molecule type" value="Genomic_DNA"/>
</dbReference>
<protein>
    <recommendedName>
        <fullName evidence="5">Myb-like domain-containing protein</fullName>
    </recommendedName>
</protein>
<name>A0A8K1CQW1_PYTOL</name>
<evidence type="ECO:0000256" key="2">
    <source>
        <dbReference type="SAM" id="MobiDB-lite"/>
    </source>
</evidence>
<feature type="compositionally biased region" description="Low complexity" evidence="2">
    <location>
        <begin position="179"/>
        <end position="191"/>
    </location>
</feature>
<sequence length="291" mass="33177">MGRGRAWQASEDEALCRAWLDHASREARNQTSGVWDAIFAAFKDAFPGTGRSLRAVNNRWHTIQYEVARFNAKYNESEASLSDDASENDVLEKAKELYVELGAEFTLPHCWAILRQSTQLPPVPITLEATVAPPVSSRNDSNQAAACSNLTEETTMPLVPIAPTTARVLHVCRSTAVPVTQQPTRPVPETTLPQPRREESCGCDSDTSSQDVRASKRRRVEEHKLELMDRKLELQRRQMEMQCELLREQLAIQREQMQFQRAQFERQMDIQQQQMQLILELVQKASKDRTT</sequence>
<evidence type="ECO:0000256" key="1">
    <source>
        <dbReference type="SAM" id="Coils"/>
    </source>
</evidence>
<accession>A0A8K1CQW1</accession>
<dbReference type="PANTHER" id="PTHR45125">
    <property type="entry name" value="F21J9.4-RELATED"/>
    <property type="match status" value="1"/>
</dbReference>
<reference evidence="3" key="1">
    <citation type="submission" date="2019-03" db="EMBL/GenBank/DDBJ databases">
        <title>Long read genome sequence of the mycoparasitic Pythium oligandrum ATCC 38472 isolated from sugarbeet rhizosphere.</title>
        <authorList>
            <person name="Gaulin E."/>
        </authorList>
    </citation>
    <scope>NUCLEOTIDE SEQUENCE</scope>
    <source>
        <strain evidence="3">ATCC 38472_TT</strain>
    </source>
</reference>
<dbReference type="PANTHER" id="PTHR45125:SF3">
    <property type="entry name" value="NO-APICAL-MERISTEM-ASSOCIATED CARBOXY-TERMINAL DOMAIN PROTEIN"/>
    <property type="match status" value="1"/>
</dbReference>
<organism evidence="3 4">
    <name type="scientific">Pythium oligandrum</name>
    <name type="common">Mycoparasitic fungus</name>
    <dbReference type="NCBI Taxonomy" id="41045"/>
    <lineage>
        <taxon>Eukaryota</taxon>
        <taxon>Sar</taxon>
        <taxon>Stramenopiles</taxon>
        <taxon>Oomycota</taxon>
        <taxon>Peronosporomycetes</taxon>
        <taxon>Pythiales</taxon>
        <taxon>Pythiaceae</taxon>
        <taxon>Pythium</taxon>
    </lineage>
</organism>
<proteinExistence type="predicted"/>
<evidence type="ECO:0000313" key="3">
    <source>
        <dbReference type="EMBL" id="TMW67594.1"/>
    </source>
</evidence>
<dbReference type="AlphaFoldDB" id="A0A8K1CQW1"/>
<gene>
    <name evidence="3" type="ORF">Poli38472_011214</name>
</gene>